<dbReference type="RefSeq" id="WP_111960196.1">
    <property type="nucleotide sequence ID" value="NZ_CP036313.1"/>
</dbReference>
<evidence type="ECO:0000313" key="5">
    <source>
        <dbReference type="Proteomes" id="UP000293902"/>
    </source>
</evidence>
<sequence>MTGLYKKTVIGILVLLLGNQAFAGDFNIDEDRNKGIIRFEIDNDTVWDMDSNFTNGWSIQYHTPLYKGWGDVNAPGLVKWVGQHIPGLDLKESFVRNGYGLGQNMITPGDLRVAVPQDGDLPYAGTLTLSSNWQNFTCDNARTFQFTVGLLGKETGAENLQKFVHNDLDIADDPKGWDTQRKTEPILNIGYLYTRRLAYFGQYTDNWAGQLDMDANASLGNLYTSTEMGASFRFGWNMPQGFASTPAPPGVGVFQAAYLPKPAGASPHGFEVVLGGSVTALLYSVLYDGSILTSDDRDVERENFIISGILGVNYHYYERFSIHLYFAASTDLIKEEKLPAPLPGREKTHGDLSYGAFMIDFYF</sequence>
<keyword evidence="1" id="KW-0732">Signal</keyword>
<dbReference type="Proteomes" id="UP000293902">
    <property type="component" value="Chromosome"/>
</dbReference>
<dbReference type="InterPro" id="IPR037107">
    <property type="entry name" value="Put_OMP_sf"/>
</dbReference>
<dbReference type="EMBL" id="QLNI01000062">
    <property type="protein sequence ID" value="RAM00139.1"/>
    <property type="molecule type" value="Genomic_DNA"/>
</dbReference>
<dbReference type="AlphaFoldDB" id="A0A328F700"/>
<feature type="chain" id="PRO_5030062850" evidence="1">
    <location>
        <begin position="24"/>
        <end position="363"/>
    </location>
</feature>
<accession>A0A328F700</accession>
<organism evidence="3 4">
    <name type="scientific">Desulfobacter hydrogenophilus</name>
    <dbReference type="NCBI Taxonomy" id="2291"/>
    <lineage>
        <taxon>Bacteria</taxon>
        <taxon>Pseudomonadati</taxon>
        <taxon>Thermodesulfobacteriota</taxon>
        <taxon>Desulfobacteria</taxon>
        <taxon>Desulfobacterales</taxon>
        <taxon>Desulfobacteraceae</taxon>
        <taxon>Desulfobacter</taxon>
    </lineage>
</organism>
<keyword evidence="5" id="KW-1185">Reference proteome</keyword>
<gene>
    <name evidence="3" type="ORF">DO021_20635</name>
    <name evidence="2" type="ORF">EYB58_04880</name>
</gene>
<dbReference type="Pfam" id="PF09982">
    <property type="entry name" value="LpxR"/>
    <property type="match status" value="1"/>
</dbReference>
<evidence type="ECO:0000313" key="4">
    <source>
        <dbReference type="Proteomes" id="UP000248798"/>
    </source>
</evidence>
<evidence type="ECO:0000313" key="3">
    <source>
        <dbReference type="EMBL" id="RAM00139.1"/>
    </source>
</evidence>
<reference evidence="3 4" key="1">
    <citation type="submission" date="2018-06" db="EMBL/GenBank/DDBJ databases">
        <title>Complete Genome Sequence of Desulfobacter hydrogenophilus (DSM3380).</title>
        <authorList>
            <person name="Marietou A."/>
            <person name="Schreiber L."/>
            <person name="Marshall I."/>
            <person name="Jorgensen B."/>
        </authorList>
    </citation>
    <scope>NUCLEOTIDE SEQUENCE [LARGE SCALE GENOMIC DNA]</scope>
    <source>
        <strain evidence="3 4">DSM 3380</strain>
    </source>
</reference>
<protein>
    <submittedName>
        <fullName evidence="2">Lipid A deacylase LpxR family protein</fullName>
    </submittedName>
</protein>
<proteinExistence type="predicted"/>
<name>A0A328F700_9BACT</name>
<reference evidence="2 5" key="2">
    <citation type="submission" date="2019-02" db="EMBL/GenBank/DDBJ databases">
        <title>Complete genome sequence of Desulfobacter hydrogenophilus AcRS1.</title>
        <authorList>
            <person name="Marietou A."/>
            <person name="Lund M.B."/>
            <person name="Marshall I.P.G."/>
            <person name="Schreiber L."/>
            <person name="Jorgensen B."/>
        </authorList>
    </citation>
    <scope>NUCLEOTIDE SEQUENCE [LARGE SCALE GENOMIC DNA]</scope>
    <source>
        <strain evidence="2 5">AcRS1</strain>
    </source>
</reference>
<evidence type="ECO:0000256" key="1">
    <source>
        <dbReference type="SAM" id="SignalP"/>
    </source>
</evidence>
<dbReference type="InterPro" id="IPR018707">
    <property type="entry name" value="LpxR"/>
</dbReference>
<feature type="signal peptide" evidence="1">
    <location>
        <begin position="1"/>
        <end position="23"/>
    </location>
</feature>
<dbReference type="Proteomes" id="UP000248798">
    <property type="component" value="Unassembled WGS sequence"/>
</dbReference>
<dbReference type="Gene3D" id="2.40.128.140">
    <property type="entry name" value="Outer membrane protein"/>
    <property type="match status" value="1"/>
</dbReference>
<evidence type="ECO:0000313" key="2">
    <source>
        <dbReference type="EMBL" id="QBH12308.1"/>
    </source>
</evidence>
<dbReference type="EMBL" id="CP036313">
    <property type="protein sequence ID" value="QBH12308.1"/>
    <property type="molecule type" value="Genomic_DNA"/>
</dbReference>
<dbReference type="OrthoDB" id="9776275at2"/>